<comment type="pathway">
    <text evidence="1 7">Cofactor biosynthesis; tetrahydrofolate biosynthesis; 5,6,7,8-tetrahydrofolate from 7,8-dihydrofolate: step 1/1.</text>
</comment>
<dbReference type="PROSITE" id="PS00075">
    <property type="entry name" value="DHFR_1"/>
    <property type="match status" value="1"/>
</dbReference>
<dbReference type="Pfam" id="PF00186">
    <property type="entry name" value="DHFR_1"/>
    <property type="match status" value="1"/>
</dbReference>
<dbReference type="GO" id="GO:0046655">
    <property type="term" value="P:folic acid metabolic process"/>
    <property type="evidence" value="ECO:0007669"/>
    <property type="project" value="TreeGrafter"/>
</dbReference>
<keyword evidence="6 7" id="KW-0560">Oxidoreductase</keyword>
<dbReference type="UniPathway" id="UPA00077">
    <property type="reaction ID" value="UER00158"/>
</dbReference>
<feature type="domain" description="DHFR" evidence="9">
    <location>
        <begin position="2"/>
        <end position="163"/>
    </location>
</feature>
<evidence type="ECO:0000313" key="10">
    <source>
        <dbReference type="EMBL" id="SDU77470.1"/>
    </source>
</evidence>
<dbReference type="CDD" id="cd00209">
    <property type="entry name" value="DHFR"/>
    <property type="match status" value="1"/>
</dbReference>
<dbReference type="PRINTS" id="PR00070">
    <property type="entry name" value="DHFR"/>
</dbReference>
<evidence type="ECO:0000256" key="6">
    <source>
        <dbReference type="ARBA" id="ARBA00023002"/>
    </source>
</evidence>
<dbReference type="InterPro" id="IPR024072">
    <property type="entry name" value="DHFR-like_dom_sf"/>
</dbReference>
<dbReference type="PROSITE" id="PS51330">
    <property type="entry name" value="DHFR_2"/>
    <property type="match status" value="1"/>
</dbReference>
<comment type="function">
    <text evidence="7">Key enzyme in folate metabolism. Catalyzes an essential reaction for de novo glycine and purine synthesis, and for DNA precursor synthesis.</text>
</comment>
<dbReference type="SUPFAM" id="SSF53597">
    <property type="entry name" value="Dihydrofolate reductase-like"/>
    <property type="match status" value="1"/>
</dbReference>
<dbReference type="Proteomes" id="UP000214355">
    <property type="component" value="Chromosome I"/>
</dbReference>
<dbReference type="GO" id="GO:0050661">
    <property type="term" value="F:NADP binding"/>
    <property type="evidence" value="ECO:0007669"/>
    <property type="project" value="InterPro"/>
</dbReference>
<evidence type="ECO:0000313" key="11">
    <source>
        <dbReference type="Proteomes" id="UP000214355"/>
    </source>
</evidence>
<keyword evidence="11" id="KW-1185">Reference proteome</keyword>
<dbReference type="PIRSF" id="PIRSF000194">
    <property type="entry name" value="DHFR"/>
    <property type="match status" value="1"/>
</dbReference>
<dbReference type="GO" id="GO:0006730">
    <property type="term" value="P:one-carbon metabolic process"/>
    <property type="evidence" value="ECO:0007669"/>
    <property type="project" value="UniProtKB-KW"/>
</dbReference>
<name>A0A1H2L8V9_9ACTO</name>
<dbReference type="EMBL" id="LT629804">
    <property type="protein sequence ID" value="SDU77470.1"/>
    <property type="molecule type" value="Genomic_DNA"/>
</dbReference>
<dbReference type="EC" id="1.5.1.3" evidence="3 7"/>
<dbReference type="RefSeq" id="WP_091278432.1">
    <property type="nucleotide sequence ID" value="NZ_LT629804.1"/>
</dbReference>
<keyword evidence="4 7" id="KW-0554">One-carbon metabolism</keyword>
<evidence type="ECO:0000259" key="9">
    <source>
        <dbReference type="PROSITE" id="PS51330"/>
    </source>
</evidence>
<evidence type="ECO:0000256" key="2">
    <source>
        <dbReference type="ARBA" id="ARBA00009539"/>
    </source>
</evidence>
<keyword evidence="5 7" id="KW-0521">NADP</keyword>
<dbReference type="GO" id="GO:0046654">
    <property type="term" value="P:tetrahydrofolate biosynthetic process"/>
    <property type="evidence" value="ECO:0007669"/>
    <property type="project" value="UniProtKB-UniPathway"/>
</dbReference>
<protein>
    <recommendedName>
        <fullName evidence="3 7">Dihydrofolate reductase</fullName>
        <ecNumber evidence="3 7">1.5.1.3</ecNumber>
    </recommendedName>
</protein>
<organism evidence="10 11">
    <name type="scientific">Arcanobacterium phocae</name>
    <dbReference type="NCBI Taxonomy" id="131112"/>
    <lineage>
        <taxon>Bacteria</taxon>
        <taxon>Bacillati</taxon>
        <taxon>Actinomycetota</taxon>
        <taxon>Actinomycetes</taxon>
        <taxon>Actinomycetales</taxon>
        <taxon>Actinomycetaceae</taxon>
        <taxon>Arcanobacterium</taxon>
    </lineage>
</organism>
<gene>
    <name evidence="10" type="ORF">SAMN04489737_0021</name>
</gene>
<evidence type="ECO:0000256" key="8">
    <source>
        <dbReference type="RuleBase" id="RU004474"/>
    </source>
</evidence>
<evidence type="ECO:0000256" key="3">
    <source>
        <dbReference type="ARBA" id="ARBA00012856"/>
    </source>
</evidence>
<comment type="similarity">
    <text evidence="2 7 8">Belongs to the dihydrofolate reductase family.</text>
</comment>
<reference evidence="11" key="1">
    <citation type="submission" date="2016-10" db="EMBL/GenBank/DDBJ databases">
        <authorList>
            <person name="Varghese N."/>
            <person name="Submissions S."/>
        </authorList>
    </citation>
    <scope>NUCLEOTIDE SEQUENCE [LARGE SCALE GENOMIC DNA]</scope>
    <source>
        <strain evidence="11">DSM 10002</strain>
    </source>
</reference>
<dbReference type="AlphaFoldDB" id="A0A1H2L8V9"/>
<evidence type="ECO:0000256" key="7">
    <source>
        <dbReference type="PIRNR" id="PIRNR000194"/>
    </source>
</evidence>
<dbReference type="PANTHER" id="PTHR48069:SF3">
    <property type="entry name" value="DIHYDROFOLATE REDUCTASE"/>
    <property type="match status" value="1"/>
</dbReference>
<dbReference type="GeneID" id="65343783"/>
<dbReference type="InterPro" id="IPR012259">
    <property type="entry name" value="DHFR"/>
</dbReference>
<evidence type="ECO:0000256" key="4">
    <source>
        <dbReference type="ARBA" id="ARBA00022563"/>
    </source>
</evidence>
<accession>A0A1H2L8V9</accession>
<proteinExistence type="inferred from homology"/>
<comment type="catalytic activity">
    <reaction evidence="7">
        <text>(6S)-5,6,7,8-tetrahydrofolate + NADP(+) = 7,8-dihydrofolate + NADPH + H(+)</text>
        <dbReference type="Rhea" id="RHEA:15009"/>
        <dbReference type="ChEBI" id="CHEBI:15378"/>
        <dbReference type="ChEBI" id="CHEBI:57451"/>
        <dbReference type="ChEBI" id="CHEBI:57453"/>
        <dbReference type="ChEBI" id="CHEBI:57783"/>
        <dbReference type="ChEBI" id="CHEBI:58349"/>
        <dbReference type="EC" id="1.5.1.3"/>
    </reaction>
</comment>
<sequence length="181" mass="19708">MKIGAIWAQTRNGAIGKNGDIPWHLPEDLARFRDLTMGCPVIMGRATWESLPPRVRPLPGRANIVVTRNPSYATPGAQIAATPREALTLARTQPADTAWVIGGEHLYRAMLVDCDFAVVTQIDIDVPDADAVAPAIPHDWHEYRSQQCSSRGGLSYHVSVYVSPSATVPLPAMTQFLPDEA</sequence>
<dbReference type="OrthoDB" id="9804315at2"/>
<dbReference type="Gene3D" id="3.40.430.10">
    <property type="entry name" value="Dihydrofolate Reductase, subunit A"/>
    <property type="match status" value="1"/>
</dbReference>
<dbReference type="PANTHER" id="PTHR48069">
    <property type="entry name" value="DIHYDROFOLATE REDUCTASE"/>
    <property type="match status" value="1"/>
</dbReference>
<evidence type="ECO:0000256" key="5">
    <source>
        <dbReference type="ARBA" id="ARBA00022857"/>
    </source>
</evidence>
<dbReference type="GO" id="GO:0005829">
    <property type="term" value="C:cytosol"/>
    <property type="evidence" value="ECO:0007669"/>
    <property type="project" value="TreeGrafter"/>
</dbReference>
<dbReference type="GO" id="GO:0004146">
    <property type="term" value="F:dihydrofolate reductase activity"/>
    <property type="evidence" value="ECO:0007669"/>
    <property type="project" value="UniProtKB-EC"/>
</dbReference>
<evidence type="ECO:0000256" key="1">
    <source>
        <dbReference type="ARBA" id="ARBA00004903"/>
    </source>
</evidence>
<dbReference type="STRING" id="131112.SAMN04489737_0021"/>
<dbReference type="GO" id="GO:0046452">
    <property type="term" value="P:dihydrofolate metabolic process"/>
    <property type="evidence" value="ECO:0007669"/>
    <property type="project" value="TreeGrafter"/>
</dbReference>
<dbReference type="InterPro" id="IPR017925">
    <property type="entry name" value="DHFR_CS"/>
</dbReference>
<dbReference type="InterPro" id="IPR001796">
    <property type="entry name" value="DHFR_dom"/>
</dbReference>